<protein>
    <submittedName>
        <fullName evidence="2">Uncharacterized protein</fullName>
    </submittedName>
</protein>
<feature type="compositionally biased region" description="Polar residues" evidence="1">
    <location>
        <begin position="706"/>
        <end position="741"/>
    </location>
</feature>
<feature type="region of interest" description="Disordered" evidence="1">
    <location>
        <begin position="1105"/>
        <end position="1309"/>
    </location>
</feature>
<feature type="region of interest" description="Disordered" evidence="1">
    <location>
        <begin position="840"/>
        <end position="998"/>
    </location>
</feature>
<feature type="compositionally biased region" description="Polar residues" evidence="1">
    <location>
        <begin position="936"/>
        <end position="947"/>
    </location>
</feature>
<feature type="compositionally biased region" description="Polar residues" evidence="1">
    <location>
        <begin position="589"/>
        <end position="598"/>
    </location>
</feature>
<dbReference type="OrthoDB" id="3556832at2759"/>
<feature type="compositionally biased region" description="Polar residues" evidence="1">
    <location>
        <begin position="769"/>
        <end position="790"/>
    </location>
</feature>
<dbReference type="STRING" id="149040.A0A194XD30"/>
<dbReference type="GeneID" id="28816744"/>
<feature type="region of interest" description="Disordered" evidence="1">
    <location>
        <begin position="410"/>
        <end position="817"/>
    </location>
</feature>
<evidence type="ECO:0000313" key="3">
    <source>
        <dbReference type="Proteomes" id="UP000070700"/>
    </source>
</evidence>
<feature type="compositionally biased region" description="Basic and acidic residues" evidence="1">
    <location>
        <begin position="840"/>
        <end position="849"/>
    </location>
</feature>
<feature type="compositionally biased region" description="Polar residues" evidence="1">
    <location>
        <begin position="1130"/>
        <end position="1139"/>
    </location>
</feature>
<feature type="compositionally biased region" description="Polar residues" evidence="1">
    <location>
        <begin position="684"/>
        <end position="697"/>
    </location>
</feature>
<keyword evidence="3" id="KW-1185">Reference proteome</keyword>
<feature type="region of interest" description="Disordered" evidence="1">
    <location>
        <begin position="1388"/>
        <end position="1428"/>
    </location>
</feature>
<feature type="compositionally biased region" description="Basic and acidic residues" evidence="1">
    <location>
        <begin position="903"/>
        <end position="931"/>
    </location>
</feature>
<feature type="compositionally biased region" description="Polar residues" evidence="1">
    <location>
        <begin position="959"/>
        <end position="985"/>
    </location>
</feature>
<evidence type="ECO:0000256" key="1">
    <source>
        <dbReference type="SAM" id="MobiDB-lite"/>
    </source>
</evidence>
<feature type="compositionally biased region" description="Low complexity" evidence="1">
    <location>
        <begin position="107"/>
        <end position="118"/>
    </location>
</feature>
<dbReference type="EMBL" id="KQ947413">
    <property type="protein sequence ID" value="KUJ18064.1"/>
    <property type="molecule type" value="Genomic_DNA"/>
</dbReference>
<feature type="compositionally biased region" description="Basic and acidic residues" evidence="1">
    <location>
        <begin position="614"/>
        <end position="625"/>
    </location>
</feature>
<accession>A0A194XD30</accession>
<feature type="compositionally biased region" description="Low complexity" evidence="1">
    <location>
        <begin position="666"/>
        <end position="683"/>
    </location>
</feature>
<feature type="compositionally biased region" description="Basic and acidic residues" evidence="1">
    <location>
        <begin position="1415"/>
        <end position="1428"/>
    </location>
</feature>
<feature type="compositionally biased region" description="Basic and acidic residues" evidence="1">
    <location>
        <begin position="870"/>
        <end position="893"/>
    </location>
</feature>
<organism evidence="2 3">
    <name type="scientific">Mollisia scopiformis</name>
    <name type="common">Conifer needle endophyte fungus</name>
    <name type="synonym">Phialocephala scopiformis</name>
    <dbReference type="NCBI Taxonomy" id="149040"/>
    <lineage>
        <taxon>Eukaryota</taxon>
        <taxon>Fungi</taxon>
        <taxon>Dikarya</taxon>
        <taxon>Ascomycota</taxon>
        <taxon>Pezizomycotina</taxon>
        <taxon>Leotiomycetes</taxon>
        <taxon>Helotiales</taxon>
        <taxon>Mollisiaceae</taxon>
        <taxon>Mollisia</taxon>
    </lineage>
</organism>
<feature type="compositionally biased region" description="Polar residues" evidence="1">
    <location>
        <begin position="410"/>
        <end position="419"/>
    </location>
</feature>
<gene>
    <name evidence="2" type="ORF">LY89DRAFT_36448</name>
</gene>
<dbReference type="InParanoid" id="A0A194XD30"/>
<dbReference type="Proteomes" id="UP000070700">
    <property type="component" value="Unassembled WGS sequence"/>
</dbReference>
<feature type="compositionally biased region" description="Polar residues" evidence="1">
    <location>
        <begin position="1177"/>
        <end position="1196"/>
    </location>
</feature>
<feature type="compositionally biased region" description="Polar residues" evidence="1">
    <location>
        <begin position="484"/>
        <end position="504"/>
    </location>
</feature>
<feature type="compositionally biased region" description="Polar residues" evidence="1">
    <location>
        <begin position="128"/>
        <end position="138"/>
    </location>
</feature>
<feature type="compositionally biased region" description="Low complexity" evidence="1">
    <location>
        <begin position="599"/>
        <end position="611"/>
    </location>
</feature>
<feature type="compositionally biased region" description="Polar residues" evidence="1">
    <location>
        <begin position="1222"/>
        <end position="1243"/>
    </location>
</feature>
<feature type="compositionally biased region" description="Basic and acidic residues" evidence="1">
    <location>
        <begin position="1388"/>
        <end position="1400"/>
    </location>
</feature>
<reference evidence="2 3" key="1">
    <citation type="submission" date="2015-10" db="EMBL/GenBank/DDBJ databases">
        <title>Full genome of DAOMC 229536 Phialocephala scopiformis, a fungal endophyte of spruce producing the potent anti-insectan compound rugulosin.</title>
        <authorList>
            <consortium name="DOE Joint Genome Institute"/>
            <person name="Walker A.K."/>
            <person name="Frasz S.L."/>
            <person name="Seifert K.A."/>
            <person name="Miller J.D."/>
            <person name="Mondo S.J."/>
            <person name="Labutti K."/>
            <person name="Lipzen A."/>
            <person name="Dockter R."/>
            <person name="Kennedy M."/>
            <person name="Grigoriev I.V."/>
            <person name="Spatafora J.W."/>
        </authorList>
    </citation>
    <scope>NUCLEOTIDE SEQUENCE [LARGE SCALE GENOMIC DNA]</scope>
    <source>
        <strain evidence="2 3">CBS 120377</strain>
    </source>
</reference>
<proteinExistence type="predicted"/>
<dbReference type="RefSeq" id="XP_018072419.1">
    <property type="nucleotide sequence ID" value="XM_018207018.1"/>
</dbReference>
<feature type="compositionally biased region" description="Polar residues" evidence="1">
    <location>
        <begin position="451"/>
        <end position="471"/>
    </location>
</feature>
<feature type="compositionally biased region" description="Low complexity" evidence="1">
    <location>
        <begin position="1200"/>
        <end position="1209"/>
    </location>
</feature>
<evidence type="ECO:0000313" key="2">
    <source>
        <dbReference type="EMBL" id="KUJ18064.1"/>
    </source>
</evidence>
<feature type="region of interest" description="Disordered" evidence="1">
    <location>
        <begin position="95"/>
        <end position="146"/>
    </location>
</feature>
<feature type="compositionally biased region" description="Low complexity" evidence="1">
    <location>
        <begin position="431"/>
        <end position="440"/>
    </location>
</feature>
<name>A0A194XD30_MOLSC</name>
<dbReference type="KEGG" id="psco:LY89DRAFT_36448"/>
<feature type="compositionally biased region" description="Low complexity" evidence="1">
    <location>
        <begin position="1291"/>
        <end position="1309"/>
    </location>
</feature>
<sequence length="1428" mass="154888">MPTYHALGFSVRLHVWDAEQQRAVADERIFPSDPSIGCALEEVSEEYFQGRHGVDFLGQSGAPFYLVNAGRDLFFRQPQSLDGCKDVITREVQGDTGSTVAHTDVAPSKSSSLPELPSIDSLIEDSDSPLSSVPTDFDSSPPGPIVEQDNVRADSASRGWLQKPTKPVLTKDSVQKPIKKSIPVKVQCQFSRKSFPRSLDSINVQDFSINIFYNGEFVMSKTYRAETVRAATAAEKQPNYSGRRLPHGKECPFMVLPLLEGKNKSDGPVETNVCSRWNKINETLLVEADQWGRAGKYGVFRSPIGEYLEDLSKLAMPEGMAKKNNGGRNIGIIDVVIALGRTLVLPSSVGLVQPQRKLPSAYCGPARTLFEVPDEPRSGLRKRLIEDLHEKCGTEPSMGDSNITAKTTAVELSSASDQPAGSRRSTRKSSSKQSEAGSSRQSDEGYHIETISKSGTRLQRVVTTQSFTTSMAPPRISDRPRTSGGPTRSRSNSIASVVSTNKAGSSRDVPKKRGRESSPGNGVEPSPKRAKSIVAVEIPPFQGDPSTYATTAEDANGQPPVRSNQRPLRQRTKKMHFDEKSPTPAPSSKARNSKNYQTPASASALADSPSSRTRSQERMTGKPDHVSNGSTSNYKSRVYFGMDGNFDEPFDFAFGLDGSGSRKSRPSSSNKKASSSKQKSAPKTPNSTSSAINTPSALPNRVETPATHSRSNAGDATASQSRQESALHNNEQYLDASSSLTVLPPNEHKSQRSRPRVSKGELKGLLGTDQPTDEINNNLGSSSADSTTIRASRFGNKKENNTSNPTNSKIKDSSTNRLKASYHQARLLVVNGLNETDWKTVQRQRELSTKPKATAKGIQEPEPSPKPSPKPRETPEHKDASKPKSTSKSRDTPHSIYSTPIQDKGKKFVDERSKLHDQLLEASKRGQERVVRRPSIATTPSKSSHQAGTGPRQGVFSVVSRSQSHAGESTDNEMSPTSTSASNDFGMSVRQPRRSSSNVPVATLARSLSSMDLKATLSASQRNVIETPILPPSSIAYRRSLSDTPLKLRRASESANDPNVTLKDAVSTPLNLAPTGGKPKPNLIIQTGKANLVAHSDMSSPLTTRSYVHTKEGRKAPTPKSGTFPDIRKTPTSMTTPTNGEFPLHSFVPPSKLPTQAPKQAPPRQTRRLSEVEMSRPPNSSSVKLTPEETNVTSRSLRARPSGMSSPTPTMGPPPRTMSSTKETAQNPSRFLFQSSTNKNDATTPPILPPPKPYTARMSEAAQSQKSRRSSNDPVQPPVLDTTPTPLPSISRPQPTTASSASASGAPSSIISPPADVVATKWTPVDLCQDSVLAYATKEQVGKWFGLQFDKENECPSRSTRREREGVFKAQSIMMGVRYVFGADFAEQEDKGKGKEHQEVGVDSTQVTKALQPEGKGKEREADVEMLG</sequence>